<dbReference type="Gene3D" id="2.130.10.10">
    <property type="entry name" value="YVTN repeat-like/Quinoprotein amine dehydrogenase"/>
    <property type="match status" value="1"/>
</dbReference>
<dbReference type="EMBL" id="BKCM01000007">
    <property type="protein sequence ID" value="GER00933.1"/>
    <property type="molecule type" value="Genomic_DNA"/>
</dbReference>
<organism evidence="3 4">
    <name type="scientific">Iodidimonas gelatinilytica</name>
    <dbReference type="NCBI Taxonomy" id="1236966"/>
    <lineage>
        <taxon>Bacteria</taxon>
        <taxon>Pseudomonadati</taxon>
        <taxon>Pseudomonadota</taxon>
        <taxon>Alphaproteobacteria</taxon>
        <taxon>Iodidimonadales</taxon>
        <taxon>Iodidimonadaceae</taxon>
        <taxon>Iodidimonas</taxon>
    </lineage>
</organism>
<feature type="compositionally biased region" description="Gly residues" evidence="1">
    <location>
        <begin position="105"/>
        <end position="125"/>
    </location>
</feature>
<sequence length="816" mass="83274">MAIKTLTITASSSIPIPVSWVPGKPIHVTGWAAGGSGGGAGGTLSPAGGGGGGEYFEGVVPVIGGEDNLIITIGDPGEATSVAGAGNKGGDLVLSGALALTLEGGGAGAGPGTPDGGAGGNGGGSADEPQPAQHALILDTLDPDRLTVIHALRLEKPDDFSTATEVAYSGILGGWLASVTHLRASADGNWLYVLGNRSDSTGASRSHLLRFSLVGITDLKDLGAPDQIADVSVKSTLSSFAGGFDISSDGTRLWVSFDNTDAIREYDLSSPWDIGGVWTLSASIGIGAHVPQPRHVTLSSDGGVLFVADTSARFALYDLPTPGTVSGATLRRDFNNTLISQVVSGRNLGFPQFTRDGQYLIGSTSDSDNEQIVIEVYSLSIPWDETTRILVNSFTVPASVTVGHPGSFGSPENLTGDFYFAINPHVSGGTGVDPDITNLELMRLPALDFSTRLDPIQEPDLQRVLAGVPFSKLVAAKYTPDGRHIWLYDDQRDRLIIVALSAPYRPDMVTSVTVSDAEDFSSVVSNLREIIIKDDEASAFLVGGTSTLQIHEIQLLNGANDASRVTFVRESTLSGFSNSISAAAWFNGRFFIADGDTTNVTWPQQIREVTGEVGGILVRESAFIVVDNESTENFPVTGLAMSDDGLFLHALLPSSNSVRTYRLIEAGTLQAGSTLIRESTLPETLLGATSLDLSAVIASSGVAAGGGGGAGARGGDGISSPSGFSRAGGRGKQHAGGDARGPNSLQAGHGGSGRCGAAGGGGAITANGTIGRGQDGGSDGSATGASENALRGGGSGAGLTGSGSGGPGQITLLWEE</sequence>
<name>A0A5A7MY69_9PROT</name>
<evidence type="ECO:0000259" key="2">
    <source>
        <dbReference type="Pfam" id="PF21722"/>
    </source>
</evidence>
<accession>A0A5A7MY69</accession>
<feature type="region of interest" description="Disordered" evidence="1">
    <location>
        <begin position="105"/>
        <end position="130"/>
    </location>
</feature>
<dbReference type="AlphaFoldDB" id="A0A5A7MY69"/>
<dbReference type="SUPFAM" id="SSF75011">
    <property type="entry name" value="3-carboxy-cis,cis-mucoante lactonizing enzyme"/>
    <property type="match status" value="1"/>
</dbReference>
<dbReference type="InterPro" id="IPR049304">
    <property type="entry name" value="Gly_rich_dom"/>
</dbReference>
<gene>
    <name evidence="3" type="ORF">JCM17845_15560</name>
</gene>
<dbReference type="Proteomes" id="UP000325187">
    <property type="component" value="Unassembled WGS sequence"/>
</dbReference>
<comment type="caution">
    <text evidence="3">The sequence shown here is derived from an EMBL/GenBank/DDBJ whole genome shotgun (WGS) entry which is preliminary data.</text>
</comment>
<protein>
    <recommendedName>
        <fullName evidence="2">Glycine-rich domain-containing protein</fullName>
    </recommendedName>
</protein>
<dbReference type="InterPro" id="IPR015943">
    <property type="entry name" value="WD40/YVTN_repeat-like_dom_sf"/>
</dbReference>
<evidence type="ECO:0000313" key="4">
    <source>
        <dbReference type="Proteomes" id="UP000325187"/>
    </source>
</evidence>
<keyword evidence="4" id="KW-1185">Reference proteome</keyword>
<feature type="domain" description="Glycine-rich" evidence="2">
    <location>
        <begin position="24"/>
        <end position="128"/>
    </location>
</feature>
<feature type="region of interest" description="Disordered" evidence="1">
    <location>
        <begin position="708"/>
        <end position="816"/>
    </location>
</feature>
<feature type="compositionally biased region" description="Gly residues" evidence="1">
    <location>
        <begin position="791"/>
        <end position="808"/>
    </location>
</feature>
<feature type="compositionally biased region" description="Gly residues" evidence="1">
    <location>
        <begin position="770"/>
        <end position="779"/>
    </location>
</feature>
<feature type="compositionally biased region" description="Gly residues" evidence="1">
    <location>
        <begin position="708"/>
        <end position="717"/>
    </location>
</feature>
<dbReference type="RefSeq" id="WP_150002291.1">
    <property type="nucleotide sequence ID" value="NZ_BKCM01000007.1"/>
</dbReference>
<proteinExistence type="predicted"/>
<evidence type="ECO:0000313" key="3">
    <source>
        <dbReference type="EMBL" id="GER00933.1"/>
    </source>
</evidence>
<dbReference type="Pfam" id="PF21722">
    <property type="entry name" value="Gly_rich_2"/>
    <property type="match status" value="1"/>
</dbReference>
<reference evidence="3 4" key="1">
    <citation type="submission" date="2019-09" db="EMBL/GenBank/DDBJ databases">
        <title>NBRP : Genome information of microbial organism related human and environment.</title>
        <authorList>
            <person name="Hattori M."/>
            <person name="Oshima K."/>
            <person name="Inaba H."/>
            <person name="Suda W."/>
            <person name="Sakamoto M."/>
            <person name="Iino T."/>
            <person name="Kitahara M."/>
            <person name="Oshida Y."/>
            <person name="Iida T."/>
            <person name="Kudo T."/>
            <person name="Itoh T."/>
            <person name="Ohkuma M."/>
        </authorList>
    </citation>
    <scope>NUCLEOTIDE SEQUENCE [LARGE SCALE GENOMIC DNA]</scope>
    <source>
        <strain evidence="3 4">Mie-1</strain>
    </source>
</reference>
<evidence type="ECO:0000256" key="1">
    <source>
        <dbReference type="SAM" id="MobiDB-lite"/>
    </source>
</evidence>
<feature type="compositionally biased region" description="Gly residues" evidence="1">
    <location>
        <begin position="748"/>
        <end position="763"/>
    </location>
</feature>